<proteinExistence type="predicted"/>
<keyword evidence="2" id="KW-1185">Reference proteome</keyword>
<reference evidence="2" key="1">
    <citation type="submission" date="2014-09" db="EMBL/GenBank/DDBJ databases">
        <authorList>
            <person name="Sharma Rahul"/>
            <person name="Thines Marco"/>
        </authorList>
    </citation>
    <scope>NUCLEOTIDE SEQUENCE [LARGE SCALE GENOMIC DNA]</scope>
</reference>
<protein>
    <submittedName>
        <fullName evidence="1">Uncharacterized protein</fullName>
    </submittedName>
</protein>
<dbReference type="Proteomes" id="UP000054928">
    <property type="component" value="Unassembled WGS sequence"/>
</dbReference>
<dbReference type="EMBL" id="CCYD01002887">
    <property type="protein sequence ID" value="CEG48096.1"/>
    <property type="molecule type" value="Genomic_DNA"/>
</dbReference>
<dbReference type="AlphaFoldDB" id="A0A0P1B1W0"/>
<dbReference type="GeneID" id="36400625"/>
<evidence type="ECO:0000313" key="1">
    <source>
        <dbReference type="EMBL" id="CEG48096.1"/>
    </source>
</evidence>
<dbReference type="RefSeq" id="XP_024584465.1">
    <property type="nucleotide sequence ID" value="XM_024719137.1"/>
</dbReference>
<organism evidence="1 2">
    <name type="scientific">Plasmopara halstedii</name>
    <name type="common">Downy mildew of sunflower</name>
    <dbReference type="NCBI Taxonomy" id="4781"/>
    <lineage>
        <taxon>Eukaryota</taxon>
        <taxon>Sar</taxon>
        <taxon>Stramenopiles</taxon>
        <taxon>Oomycota</taxon>
        <taxon>Peronosporomycetes</taxon>
        <taxon>Peronosporales</taxon>
        <taxon>Peronosporaceae</taxon>
        <taxon>Plasmopara</taxon>
    </lineage>
</organism>
<name>A0A0P1B1W0_PLAHL</name>
<evidence type="ECO:0000313" key="2">
    <source>
        <dbReference type="Proteomes" id="UP000054928"/>
    </source>
</evidence>
<accession>A0A0P1B1W0</accession>
<sequence>MNYDASHLSAEQRPVIDEPMNSVEKPIQEIKMDEVESGSKIILKQSLSLRYWISNWQELREYHILRKAEGNRLMFLSDAERMKAKIHRIRSTQGSMKMENLRMRQQLAGLPSFQTHTLKQLKVIKQWHGEQQ</sequence>